<reference evidence="2" key="1">
    <citation type="submission" date="2022-09" db="EMBL/GenBank/DDBJ databases">
        <title>Whole genome shotgun sequence of Streptomyces albidoflavus NBRC 12854.</title>
        <authorList>
            <person name="Komaki H."/>
            <person name="Tamura T."/>
        </authorList>
    </citation>
    <scope>NUCLEOTIDE SEQUENCE</scope>
    <source>
        <strain evidence="2">NBRC 12854</strain>
    </source>
</reference>
<keyword evidence="1" id="KW-0472">Membrane</keyword>
<gene>
    <name evidence="2" type="ORF">ScoT_03390</name>
</gene>
<proteinExistence type="predicted"/>
<feature type="transmembrane region" description="Helical" evidence="1">
    <location>
        <begin position="166"/>
        <end position="187"/>
    </location>
</feature>
<dbReference type="EMBL" id="BNDZ01000003">
    <property type="protein sequence ID" value="GHI44165.1"/>
    <property type="molecule type" value="Genomic_DNA"/>
</dbReference>
<organism evidence="2 3">
    <name type="scientific">Streptomyces albidoflavus</name>
    <dbReference type="NCBI Taxonomy" id="1886"/>
    <lineage>
        <taxon>Bacteria</taxon>
        <taxon>Bacillati</taxon>
        <taxon>Actinomycetota</taxon>
        <taxon>Actinomycetes</taxon>
        <taxon>Kitasatosporales</taxon>
        <taxon>Streptomycetaceae</taxon>
        <taxon>Streptomyces</taxon>
        <taxon>Streptomyces albidoflavus group</taxon>
    </lineage>
</organism>
<evidence type="ECO:0000313" key="2">
    <source>
        <dbReference type="EMBL" id="GHI44165.1"/>
    </source>
</evidence>
<accession>A0AA37FA78</accession>
<dbReference type="InterPro" id="IPR033458">
    <property type="entry name" value="DUF5134"/>
</dbReference>
<evidence type="ECO:0000256" key="1">
    <source>
        <dbReference type="SAM" id="Phobius"/>
    </source>
</evidence>
<dbReference type="AlphaFoldDB" id="A0AA37FA78"/>
<feature type="transmembrane region" description="Helical" evidence="1">
    <location>
        <begin position="85"/>
        <end position="104"/>
    </location>
</feature>
<comment type="caution">
    <text evidence="2">The sequence shown here is derived from an EMBL/GenBank/DDBJ whole genome shotgun (WGS) entry which is preliminary data.</text>
</comment>
<feature type="transmembrane region" description="Helical" evidence="1">
    <location>
        <begin position="55"/>
        <end position="73"/>
    </location>
</feature>
<protein>
    <submittedName>
        <fullName evidence="2">DUF5134 domain-containing protein</fullName>
    </submittedName>
</protein>
<keyword evidence="1" id="KW-0812">Transmembrane</keyword>
<dbReference type="Pfam" id="PF17197">
    <property type="entry name" value="DUF5134"/>
    <property type="match status" value="1"/>
</dbReference>
<name>A0AA37FA78_9ACTN</name>
<feature type="transmembrane region" description="Helical" evidence="1">
    <location>
        <begin position="110"/>
        <end position="128"/>
    </location>
</feature>
<sequence>MRAHAWLTEPPRAPPFAHPCARVGRVSPGHDHLRHRPTGAERTTGEVVTVLGPVSAAWLLVALCLASGAYCLLRMRTRGPQGQGAAGEALMGFGMAVMAVPAAFVTLPAAAWFAGAAAFTATGVHAALTARRSPHHLHHLVGSAAMVYMSLVMAAAPAVHHGRHGGAGGLPAVTGLLLVYFAGYALLAGVRLIPAPAAAPGSAGTVSGPSGWGERAELALVCRLTMAIAMVSMLLAM</sequence>
<evidence type="ECO:0000313" key="3">
    <source>
        <dbReference type="Proteomes" id="UP001051844"/>
    </source>
</evidence>
<keyword evidence="1" id="KW-1133">Transmembrane helix</keyword>
<feature type="transmembrane region" description="Helical" evidence="1">
    <location>
        <begin position="140"/>
        <end position="160"/>
    </location>
</feature>
<dbReference type="Proteomes" id="UP001051844">
    <property type="component" value="Unassembled WGS sequence"/>
</dbReference>